<evidence type="ECO:0000256" key="7">
    <source>
        <dbReference type="ARBA" id="ARBA00035120"/>
    </source>
</evidence>
<evidence type="ECO:0000256" key="10">
    <source>
        <dbReference type="RuleBase" id="RU004340"/>
    </source>
</evidence>
<keyword evidence="2 10" id="KW-1003">Cell membrane</keyword>
<dbReference type="Proteomes" id="UP000626982">
    <property type="component" value="Unassembled WGS sequence"/>
</dbReference>
<keyword evidence="5 10" id="KW-0472">Membrane</keyword>
<keyword evidence="12" id="KW-1185">Reference proteome</keyword>
<evidence type="ECO:0000256" key="6">
    <source>
        <dbReference type="ARBA" id="ARBA00023303"/>
    </source>
</evidence>
<evidence type="ECO:0000256" key="1">
    <source>
        <dbReference type="ARBA" id="ARBA00004651"/>
    </source>
</evidence>
<keyword evidence="4 10" id="KW-1133">Transmembrane helix</keyword>
<proteinExistence type="inferred from homology"/>
<comment type="catalytic activity">
    <reaction evidence="8">
        <text>fluoride(in) = fluoride(out)</text>
        <dbReference type="Rhea" id="RHEA:76159"/>
        <dbReference type="ChEBI" id="CHEBI:17051"/>
    </reaction>
    <physiologicalReaction direction="left-to-right" evidence="8">
        <dbReference type="Rhea" id="RHEA:76160"/>
    </physiologicalReaction>
</comment>
<keyword evidence="6" id="KW-0813">Transport</keyword>
<comment type="caution">
    <text evidence="11">The sequence shown here is derived from an EMBL/GenBank/DDBJ whole genome shotgun (WGS) entry which is preliminary data.</text>
</comment>
<feature type="transmembrane region" description="Helical" evidence="10">
    <location>
        <begin position="65"/>
        <end position="92"/>
    </location>
</feature>
<protein>
    <recommendedName>
        <fullName evidence="10">Fluoride-specific ion channel</fullName>
    </recommendedName>
</protein>
<accession>A0ABQ2KNQ5</accession>
<reference evidence="12" key="1">
    <citation type="journal article" date="2019" name="Int. J. Syst. Evol. Microbiol.">
        <title>The Global Catalogue of Microorganisms (GCM) 10K type strain sequencing project: providing services to taxonomists for standard genome sequencing and annotation.</title>
        <authorList>
            <consortium name="The Broad Institute Genomics Platform"/>
            <consortium name="The Broad Institute Genome Sequencing Center for Infectious Disease"/>
            <person name="Wu L."/>
            <person name="Ma J."/>
        </authorList>
    </citation>
    <scope>NUCLEOTIDE SEQUENCE [LARGE SCALE GENOMIC DNA]</scope>
    <source>
        <strain evidence="12">CGMCC 1.6960</strain>
    </source>
</reference>
<dbReference type="RefSeq" id="WP_188718614.1">
    <property type="nucleotide sequence ID" value="NZ_BAABBD010000003.1"/>
</dbReference>
<name>A0ABQ2KNQ5_9MICO</name>
<sequence>MLRSVLAVLVGGALGTAARALLDAAIADWWALLAINAAGSLLLGISTTALAGAPAWLRHGLGAGVLGGFTTFSAVALASVSATASSAGWAGIVPALPGIAIAVGMLVACLAAAGAGLGLGRRIARGRAAGGAG</sequence>
<evidence type="ECO:0000256" key="3">
    <source>
        <dbReference type="ARBA" id="ARBA00022692"/>
    </source>
</evidence>
<keyword evidence="6" id="KW-0406">Ion transport</keyword>
<evidence type="ECO:0000256" key="9">
    <source>
        <dbReference type="ARBA" id="ARBA00049940"/>
    </source>
</evidence>
<evidence type="ECO:0000313" key="11">
    <source>
        <dbReference type="EMBL" id="GGN88834.1"/>
    </source>
</evidence>
<dbReference type="EMBL" id="BMLM01000002">
    <property type="protein sequence ID" value="GGN88834.1"/>
    <property type="molecule type" value="Genomic_DNA"/>
</dbReference>
<evidence type="ECO:0000256" key="2">
    <source>
        <dbReference type="ARBA" id="ARBA00022475"/>
    </source>
</evidence>
<evidence type="ECO:0000256" key="5">
    <source>
        <dbReference type="ARBA" id="ARBA00023136"/>
    </source>
</evidence>
<dbReference type="Pfam" id="PF02537">
    <property type="entry name" value="CRCB"/>
    <property type="match status" value="1"/>
</dbReference>
<comment type="function">
    <text evidence="9">Fluoride-specific ion channel. Important for reducing fluoride concentration in the cell, thus reducing its toxicity.</text>
</comment>
<evidence type="ECO:0000256" key="8">
    <source>
        <dbReference type="ARBA" id="ARBA00035585"/>
    </source>
</evidence>
<evidence type="ECO:0000256" key="4">
    <source>
        <dbReference type="ARBA" id="ARBA00022989"/>
    </source>
</evidence>
<organism evidence="11 12">
    <name type="scientific">Agrococcus terreus</name>
    <dbReference type="NCBI Taxonomy" id="574649"/>
    <lineage>
        <taxon>Bacteria</taxon>
        <taxon>Bacillati</taxon>
        <taxon>Actinomycetota</taxon>
        <taxon>Actinomycetes</taxon>
        <taxon>Micrococcales</taxon>
        <taxon>Microbacteriaceae</taxon>
        <taxon>Agrococcus</taxon>
    </lineage>
</organism>
<evidence type="ECO:0000313" key="12">
    <source>
        <dbReference type="Proteomes" id="UP000626982"/>
    </source>
</evidence>
<feature type="transmembrane region" description="Helical" evidence="10">
    <location>
        <begin position="30"/>
        <end position="53"/>
    </location>
</feature>
<feature type="transmembrane region" description="Helical" evidence="10">
    <location>
        <begin position="98"/>
        <end position="119"/>
    </location>
</feature>
<dbReference type="InterPro" id="IPR003691">
    <property type="entry name" value="FluC"/>
</dbReference>
<keyword evidence="6" id="KW-0407">Ion channel</keyword>
<comment type="similarity">
    <text evidence="7 10">Belongs to the fluoride channel Fluc/FEX (TC 1.A.43) family.</text>
</comment>
<gene>
    <name evidence="11" type="ORF">GCM10010968_24830</name>
</gene>
<comment type="subcellular location">
    <subcellularLocation>
        <location evidence="1">Cell membrane</location>
        <topology evidence="1">Multi-pass membrane protein</topology>
    </subcellularLocation>
</comment>
<keyword evidence="3 10" id="KW-0812">Transmembrane</keyword>